<keyword evidence="1" id="KW-1133">Transmembrane helix</keyword>
<evidence type="ECO:0008006" key="4">
    <source>
        <dbReference type="Google" id="ProtNLM"/>
    </source>
</evidence>
<dbReference type="AlphaFoldDB" id="A0A2W5HDA2"/>
<dbReference type="PANTHER" id="PTHR36109:SF2">
    <property type="entry name" value="MEMBRANE PROTEIN"/>
    <property type="match status" value="1"/>
</dbReference>
<dbReference type="EMBL" id="QFOT01000179">
    <property type="protein sequence ID" value="PZP53482.1"/>
    <property type="molecule type" value="Genomic_DNA"/>
</dbReference>
<keyword evidence="1" id="KW-0472">Membrane</keyword>
<reference evidence="2 3" key="1">
    <citation type="submission" date="2017-08" db="EMBL/GenBank/DDBJ databases">
        <title>Infants hospitalized years apart are colonized by the same room-sourced microbial strains.</title>
        <authorList>
            <person name="Brooks B."/>
            <person name="Olm M.R."/>
            <person name="Firek B.A."/>
            <person name="Baker R."/>
            <person name="Thomas B.C."/>
            <person name="Morowitz M.J."/>
            <person name="Banfield J.F."/>
        </authorList>
    </citation>
    <scope>NUCLEOTIDE SEQUENCE [LARGE SCALE GENOMIC DNA]</scope>
    <source>
        <strain evidence="2">S2_006_000_R2_64</strain>
    </source>
</reference>
<feature type="transmembrane region" description="Helical" evidence="1">
    <location>
        <begin position="57"/>
        <end position="81"/>
    </location>
</feature>
<dbReference type="InterPro" id="IPR052948">
    <property type="entry name" value="Low_temp-induced_all0457"/>
</dbReference>
<proteinExistence type="predicted"/>
<sequence>MSGVITASFDTREAAEKALHKLENAGVTESQVSIIISDDTHGTHFTVDRESKSDEGIVAGGLAGGLVGAVLASILSAGALAVPAAGIVISGWLVSAAAGMGAGMAAGGVIGGLIGAGIPEDEAKVYEDAVKSGAILMAVRPESDEQSATVKSALSATDAHNIAA</sequence>
<evidence type="ECO:0000256" key="1">
    <source>
        <dbReference type="SAM" id="Phobius"/>
    </source>
</evidence>
<evidence type="ECO:0000313" key="3">
    <source>
        <dbReference type="Proteomes" id="UP000249739"/>
    </source>
</evidence>
<feature type="transmembrane region" description="Helical" evidence="1">
    <location>
        <begin position="87"/>
        <end position="114"/>
    </location>
</feature>
<accession>A0A2W5HDA2</accession>
<dbReference type="PANTHER" id="PTHR36109">
    <property type="entry name" value="MEMBRANE PROTEIN-RELATED"/>
    <property type="match status" value="1"/>
</dbReference>
<evidence type="ECO:0000313" key="2">
    <source>
        <dbReference type="EMBL" id="PZP53482.1"/>
    </source>
</evidence>
<comment type="caution">
    <text evidence="2">The sequence shown here is derived from an EMBL/GenBank/DDBJ whole genome shotgun (WGS) entry which is preliminary data.</text>
</comment>
<name>A0A2W5HDA2_9BACT</name>
<dbReference type="Proteomes" id="UP000249739">
    <property type="component" value="Unassembled WGS sequence"/>
</dbReference>
<gene>
    <name evidence="2" type="ORF">DI586_10990</name>
</gene>
<protein>
    <recommendedName>
        <fullName evidence="4">General stress protein 17M-like domain-containing protein</fullName>
    </recommendedName>
</protein>
<keyword evidence="1" id="KW-0812">Transmembrane</keyword>
<organism evidence="2 3">
    <name type="scientific">Micavibrio aeruginosavorus</name>
    <dbReference type="NCBI Taxonomy" id="349221"/>
    <lineage>
        <taxon>Bacteria</taxon>
        <taxon>Pseudomonadati</taxon>
        <taxon>Bdellovibrionota</taxon>
        <taxon>Bdellovibrionia</taxon>
        <taxon>Bdellovibrionales</taxon>
        <taxon>Pseudobdellovibrionaceae</taxon>
        <taxon>Micavibrio</taxon>
    </lineage>
</organism>